<accession>A0ABV3RT01</accession>
<protein>
    <recommendedName>
        <fullName evidence="5">Signal transduction histidine kinase dimerisation/phosphoacceptor domain-containing protein</fullName>
    </recommendedName>
</protein>
<proteinExistence type="predicted"/>
<organism evidence="3 4">
    <name type="scientific">Sulfitobacter sediminis</name>
    <dbReference type="NCBI Taxonomy" id="3234186"/>
    <lineage>
        <taxon>Bacteria</taxon>
        <taxon>Pseudomonadati</taxon>
        <taxon>Pseudomonadota</taxon>
        <taxon>Alphaproteobacteria</taxon>
        <taxon>Rhodobacterales</taxon>
        <taxon>Roseobacteraceae</taxon>
        <taxon>Sulfitobacter</taxon>
    </lineage>
</organism>
<dbReference type="RefSeq" id="WP_367879377.1">
    <property type="nucleotide sequence ID" value="NZ_JBFNXX010000018.1"/>
</dbReference>
<sequence length="202" mass="22419">MPGRPAGEQRTLYTRHNGIVIAAARAVAGFVIFGELDEGFDTSFAVRSLFMLVVLLFAFFLVQSVIGILRARDASQRNALDIARRETAQARALLEAEKKYARAKEAARLHTLRFANALHDIRQPITSLRATIAAVARDQSVDDKTQLKSASTTSTSLPAVTWKPRRRPTPAPESPKRSRPFRQQCFAARSTGCSGRRSRRKV</sequence>
<evidence type="ECO:0000313" key="3">
    <source>
        <dbReference type="EMBL" id="MEW9921677.1"/>
    </source>
</evidence>
<dbReference type="Proteomes" id="UP001556098">
    <property type="component" value="Unassembled WGS sequence"/>
</dbReference>
<evidence type="ECO:0000256" key="2">
    <source>
        <dbReference type="SAM" id="Phobius"/>
    </source>
</evidence>
<feature type="region of interest" description="Disordered" evidence="1">
    <location>
        <begin position="143"/>
        <end position="202"/>
    </location>
</feature>
<keyword evidence="2" id="KW-1133">Transmembrane helix</keyword>
<evidence type="ECO:0000313" key="4">
    <source>
        <dbReference type="Proteomes" id="UP001556098"/>
    </source>
</evidence>
<keyword evidence="4" id="KW-1185">Reference proteome</keyword>
<gene>
    <name evidence="3" type="ORF">AB2B41_18875</name>
</gene>
<feature type="transmembrane region" description="Helical" evidence="2">
    <location>
        <begin position="45"/>
        <end position="69"/>
    </location>
</feature>
<keyword evidence="2" id="KW-0472">Membrane</keyword>
<dbReference type="EMBL" id="JBFNXX010000018">
    <property type="protein sequence ID" value="MEW9921677.1"/>
    <property type="molecule type" value="Genomic_DNA"/>
</dbReference>
<evidence type="ECO:0000256" key="1">
    <source>
        <dbReference type="SAM" id="MobiDB-lite"/>
    </source>
</evidence>
<feature type="transmembrane region" description="Helical" evidence="2">
    <location>
        <begin position="12"/>
        <end position="33"/>
    </location>
</feature>
<keyword evidence="2" id="KW-0812">Transmembrane</keyword>
<evidence type="ECO:0008006" key="5">
    <source>
        <dbReference type="Google" id="ProtNLM"/>
    </source>
</evidence>
<comment type="caution">
    <text evidence="3">The sequence shown here is derived from an EMBL/GenBank/DDBJ whole genome shotgun (WGS) entry which is preliminary data.</text>
</comment>
<feature type="compositionally biased region" description="Polar residues" evidence="1">
    <location>
        <begin position="147"/>
        <end position="158"/>
    </location>
</feature>
<name>A0ABV3RT01_9RHOB</name>
<reference evidence="3 4" key="1">
    <citation type="submission" date="2024-07" db="EMBL/GenBank/DDBJ databases">
        <title>Marimonas sp.nov., isolated from tidal-flat sediment.</title>
        <authorList>
            <person name="Jayan J.N."/>
            <person name="Lee S.S."/>
        </authorList>
    </citation>
    <scope>NUCLEOTIDE SEQUENCE [LARGE SCALE GENOMIC DNA]</scope>
    <source>
        <strain evidence="3 4">MJW-29</strain>
    </source>
</reference>